<reference evidence="3" key="1">
    <citation type="submission" date="2025-08" db="UniProtKB">
        <authorList>
            <consortium name="RefSeq"/>
        </authorList>
    </citation>
    <scope>IDENTIFICATION</scope>
    <source>
        <tissue evidence="3">Muscle</tissue>
    </source>
</reference>
<evidence type="ECO:0000313" key="3">
    <source>
        <dbReference type="RefSeq" id="XP_013778702.1"/>
    </source>
</evidence>
<evidence type="ECO:0000256" key="1">
    <source>
        <dbReference type="SAM" id="MobiDB-lite"/>
    </source>
</evidence>
<dbReference type="InterPro" id="IPR031667">
    <property type="entry name" value="RDD1"/>
</dbReference>
<keyword evidence="2" id="KW-1185">Reference proteome</keyword>
<accession>A0ABM1BBJ5</accession>
<proteinExistence type="predicted"/>
<feature type="compositionally biased region" description="Polar residues" evidence="1">
    <location>
        <begin position="101"/>
        <end position="110"/>
    </location>
</feature>
<feature type="region of interest" description="Disordered" evidence="1">
    <location>
        <begin position="29"/>
        <end position="55"/>
    </location>
</feature>
<dbReference type="GeneID" id="106463247"/>
<gene>
    <name evidence="3" type="primary">LOC106463247</name>
</gene>
<name>A0ABM1BBJ5_LIMPO</name>
<sequence>MYCATKQRKSGKHRSLKLFSRYLSGKRRKTSLSTIGSEQSTANKKIQETTKHKRKRSLKSYLGFGNLRKQKTTDFEDTGYLIGETSAPYTKDGNKCKDFSKPNNTGESNNKPAKKKKLSKRIRRTVMTACRYIGVGLANMAPTVGTPMAASVENPFWYSENYCYPCTHPSRLNQYGSVNYTGNPWGRNRPISVW</sequence>
<feature type="region of interest" description="Disordered" evidence="1">
    <location>
        <begin position="92"/>
        <end position="120"/>
    </location>
</feature>
<dbReference type="RefSeq" id="XP_013778702.1">
    <property type="nucleotide sequence ID" value="XM_013923248.2"/>
</dbReference>
<organism evidence="2 3">
    <name type="scientific">Limulus polyphemus</name>
    <name type="common">Atlantic horseshoe crab</name>
    <dbReference type="NCBI Taxonomy" id="6850"/>
    <lineage>
        <taxon>Eukaryota</taxon>
        <taxon>Metazoa</taxon>
        <taxon>Ecdysozoa</taxon>
        <taxon>Arthropoda</taxon>
        <taxon>Chelicerata</taxon>
        <taxon>Merostomata</taxon>
        <taxon>Xiphosura</taxon>
        <taxon>Limulidae</taxon>
        <taxon>Limulus</taxon>
    </lineage>
</organism>
<evidence type="ECO:0000313" key="2">
    <source>
        <dbReference type="Proteomes" id="UP000694941"/>
    </source>
</evidence>
<dbReference type="Proteomes" id="UP000694941">
    <property type="component" value="Unplaced"/>
</dbReference>
<dbReference type="Pfam" id="PF15828">
    <property type="entry name" value="RDD1"/>
    <property type="match status" value="1"/>
</dbReference>
<feature type="compositionally biased region" description="Polar residues" evidence="1">
    <location>
        <begin position="31"/>
        <end position="44"/>
    </location>
</feature>
<protein>
    <submittedName>
        <fullName evidence="3">Uncharacterized protein LOC106463247</fullName>
    </submittedName>
</protein>